<name>A0ABP7U1R4_9BURK</name>
<dbReference type="PROSITE" id="PS52029">
    <property type="entry name" value="LD_TPASE"/>
    <property type="match status" value="1"/>
</dbReference>
<protein>
    <recommendedName>
        <fullName evidence="8">L,D-TPase catalytic domain-containing protein</fullName>
    </recommendedName>
</protein>
<evidence type="ECO:0000313" key="9">
    <source>
        <dbReference type="EMBL" id="GAA4034559.1"/>
    </source>
</evidence>
<dbReference type="RefSeq" id="WP_344765770.1">
    <property type="nucleotide sequence ID" value="NZ_BAAAZE010000016.1"/>
</dbReference>
<evidence type="ECO:0000256" key="6">
    <source>
        <dbReference type="ARBA" id="ARBA00023316"/>
    </source>
</evidence>
<feature type="domain" description="L,D-TPase catalytic" evidence="8">
    <location>
        <begin position="157"/>
        <end position="292"/>
    </location>
</feature>
<dbReference type="InterPro" id="IPR056203">
    <property type="entry name" value="Cds6_C"/>
</dbReference>
<evidence type="ECO:0000256" key="2">
    <source>
        <dbReference type="ARBA" id="ARBA00005992"/>
    </source>
</evidence>
<evidence type="ECO:0000256" key="4">
    <source>
        <dbReference type="ARBA" id="ARBA00022960"/>
    </source>
</evidence>
<organism evidence="9 10">
    <name type="scientific">Actimicrobium antarcticum</name>
    <dbReference type="NCBI Taxonomy" id="1051899"/>
    <lineage>
        <taxon>Bacteria</taxon>
        <taxon>Pseudomonadati</taxon>
        <taxon>Pseudomonadota</taxon>
        <taxon>Betaproteobacteria</taxon>
        <taxon>Burkholderiales</taxon>
        <taxon>Oxalobacteraceae</taxon>
        <taxon>Actimicrobium</taxon>
    </lineage>
</organism>
<keyword evidence="6 7" id="KW-0961">Cell wall biogenesis/degradation</keyword>
<keyword evidence="5 7" id="KW-0573">Peptidoglycan synthesis</keyword>
<dbReference type="EMBL" id="BAAAZE010000016">
    <property type="protein sequence ID" value="GAA4034559.1"/>
    <property type="molecule type" value="Genomic_DNA"/>
</dbReference>
<evidence type="ECO:0000256" key="7">
    <source>
        <dbReference type="PROSITE-ProRule" id="PRU01373"/>
    </source>
</evidence>
<evidence type="ECO:0000259" key="8">
    <source>
        <dbReference type="PROSITE" id="PS52029"/>
    </source>
</evidence>
<proteinExistence type="inferred from homology"/>
<evidence type="ECO:0000256" key="3">
    <source>
        <dbReference type="ARBA" id="ARBA00022679"/>
    </source>
</evidence>
<comment type="similarity">
    <text evidence="2">Belongs to the YkuD family.</text>
</comment>
<keyword evidence="3" id="KW-0808">Transferase</keyword>
<sequence>MSGLLKKLRLAEHDARRALLIGLLCTLPVVAASAAPAMARKVETPAPRTAAGPLDPDATLIAIYKDLGANNLRHAQLKADALVAAYPNFLLAQLIRGDLLMMHTRPVTGLGSASNGASEKLIDLRDEAMVRLKSLRERPDPDLVPQALLKLRDDQRYALVVDTKRSRLYVYQHQRGQLKLLTDYYITQGKLGTNKVKEGDQKTPIGVYYITGRLAKNRLPDFYGAGALPVNYPNEWDRVNGRSGSGIWLHGTPSASYSRPPLASDGCVVLTNPDLEKLLRSVEPGKTPVVISERIEFVSRKALVTERDAADKLLDEWRQDFESMNQTRFLANYSTHFKSGLGEDLAVWTGKHELAMAGIKNMAIKLQDVTMFAYPGRKDLIVSTFTQASSFGKRHSSQRKRQYWSKEGKTWKIVYEGIL</sequence>
<reference evidence="10" key="1">
    <citation type="journal article" date="2019" name="Int. J. Syst. Evol. Microbiol.">
        <title>The Global Catalogue of Microorganisms (GCM) 10K type strain sequencing project: providing services to taxonomists for standard genome sequencing and annotation.</title>
        <authorList>
            <consortium name="The Broad Institute Genomics Platform"/>
            <consortium name="The Broad Institute Genome Sequencing Center for Infectious Disease"/>
            <person name="Wu L."/>
            <person name="Ma J."/>
        </authorList>
    </citation>
    <scope>NUCLEOTIDE SEQUENCE [LARGE SCALE GENOMIC DNA]</scope>
    <source>
        <strain evidence="10">JCM 16673</strain>
    </source>
</reference>
<dbReference type="PANTHER" id="PTHR36699:SF1">
    <property type="entry name" value="L,D-TRANSPEPTIDASE YAFK-RELATED"/>
    <property type="match status" value="1"/>
</dbReference>
<dbReference type="SUPFAM" id="SSF141523">
    <property type="entry name" value="L,D-transpeptidase catalytic domain-like"/>
    <property type="match status" value="1"/>
</dbReference>
<evidence type="ECO:0000256" key="5">
    <source>
        <dbReference type="ARBA" id="ARBA00022984"/>
    </source>
</evidence>
<dbReference type="InterPro" id="IPR005490">
    <property type="entry name" value="LD_TPept_cat_dom"/>
</dbReference>
<dbReference type="Pfam" id="PF24125">
    <property type="entry name" value="Cds6_C"/>
    <property type="match status" value="1"/>
</dbReference>
<dbReference type="PANTHER" id="PTHR36699">
    <property type="entry name" value="LD-TRANSPEPTIDASE"/>
    <property type="match status" value="1"/>
</dbReference>
<dbReference type="Gene3D" id="2.40.440.10">
    <property type="entry name" value="L,D-transpeptidase catalytic domain-like"/>
    <property type="match status" value="1"/>
</dbReference>
<feature type="active site" description="Proton donor/acceptor" evidence="7">
    <location>
        <position position="250"/>
    </location>
</feature>
<dbReference type="InterPro" id="IPR038063">
    <property type="entry name" value="Transpep_catalytic_dom"/>
</dbReference>
<comment type="pathway">
    <text evidence="1 7">Cell wall biogenesis; peptidoglycan biosynthesis.</text>
</comment>
<evidence type="ECO:0000256" key="1">
    <source>
        <dbReference type="ARBA" id="ARBA00004752"/>
    </source>
</evidence>
<dbReference type="Pfam" id="PF03734">
    <property type="entry name" value="YkuD"/>
    <property type="match status" value="1"/>
</dbReference>
<dbReference type="Proteomes" id="UP001501353">
    <property type="component" value="Unassembled WGS sequence"/>
</dbReference>
<accession>A0ABP7U1R4</accession>
<keyword evidence="10" id="KW-1185">Reference proteome</keyword>
<gene>
    <name evidence="9" type="ORF">GCM10022212_37570</name>
</gene>
<keyword evidence="4 7" id="KW-0133">Cell shape</keyword>
<evidence type="ECO:0000313" key="10">
    <source>
        <dbReference type="Proteomes" id="UP001501353"/>
    </source>
</evidence>
<comment type="caution">
    <text evidence="9">The sequence shown here is derived from an EMBL/GenBank/DDBJ whole genome shotgun (WGS) entry which is preliminary data.</text>
</comment>
<dbReference type="CDD" id="cd16913">
    <property type="entry name" value="YkuD_like"/>
    <property type="match status" value="1"/>
</dbReference>
<feature type="active site" description="Nucleophile" evidence="7">
    <location>
        <position position="267"/>
    </location>
</feature>